<dbReference type="GeneID" id="111297102"/>
<sequence>MASLQGSFSAISAICSTFSSSSSSSLTGVSFVRLPEYERRNSGNRRNRRRMACRAMVQQAVQGGAPATYAREMERLSAKESLLLAFRCSDSAWELPFLAMCQTLVNIFIFSIFWSCKNVNLGFHVIRIIIWLSPFVE</sequence>
<name>A0A6P5Z4G4_DURZI</name>
<dbReference type="AlphaFoldDB" id="A0A6P5Z4G4"/>
<dbReference type="Proteomes" id="UP000515121">
    <property type="component" value="Unplaced"/>
</dbReference>
<gene>
    <name evidence="2" type="primary">LOC111297102</name>
</gene>
<evidence type="ECO:0000313" key="2">
    <source>
        <dbReference type="RefSeq" id="XP_022747457.1"/>
    </source>
</evidence>
<keyword evidence="1" id="KW-1185">Reference proteome</keyword>
<dbReference type="RefSeq" id="XP_022747457.1">
    <property type="nucleotide sequence ID" value="XM_022891722.1"/>
</dbReference>
<protein>
    <submittedName>
        <fullName evidence="2">Probable plastid-lipid-associated protein 9, chloroplastic isoform X2</fullName>
    </submittedName>
</protein>
<reference evidence="2" key="1">
    <citation type="submission" date="2025-08" db="UniProtKB">
        <authorList>
            <consortium name="RefSeq"/>
        </authorList>
    </citation>
    <scope>IDENTIFICATION</scope>
    <source>
        <tissue evidence="2">Fruit stalk</tissue>
    </source>
</reference>
<proteinExistence type="predicted"/>
<accession>A0A6P5Z4G4</accession>
<evidence type="ECO:0000313" key="1">
    <source>
        <dbReference type="Proteomes" id="UP000515121"/>
    </source>
</evidence>
<organism evidence="1 2">
    <name type="scientific">Durio zibethinus</name>
    <name type="common">Durian</name>
    <dbReference type="NCBI Taxonomy" id="66656"/>
    <lineage>
        <taxon>Eukaryota</taxon>
        <taxon>Viridiplantae</taxon>
        <taxon>Streptophyta</taxon>
        <taxon>Embryophyta</taxon>
        <taxon>Tracheophyta</taxon>
        <taxon>Spermatophyta</taxon>
        <taxon>Magnoliopsida</taxon>
        <taxon>eudicotyledons</taxon>
        <taxon>Gunneridae</taxon>
        <taxon>Pentapetalae</taxon>
        <taxon>rosids</taxon>
        <taxon>malvids</taxon>
        <taxon>Malvales</taxon>
        <taxon>Malvaceae</taxon>
        <taxon>Helicteroideae</taxon>
        <taxon>Durio</taxon>
    </lineage>
</organism>